<dbReference type="RefSeq" id="WP_089661473.1">
    <property type="nucleotide sequence ID" value="NZ_LT629745.1"/>
</dbReference>
<dbReference type="EMBL" id="LT629745">
    <property type="protein sequence ID" value="SDR76253.1"/>
    <property type="molecule type" value="Genomic_DNA"/>
</dbReference>
<evidence type="ECO:0000313" key="1">
    <source>
        <dbReference type="EMBL" id="SDR76253.1"/>
    </source>
</evidence>
<gene>
    <name evidence="1" type="ORF">SAMN04488552_0916</name>
</gene>
<evidence type="ECO:0000313" key="2">
    <source>
        <dbReference type="Proteomes" id="UP000198858"/>
    </source>
</evidence>
<dbReference type="InterPro" id="IPR025324">
    <property type="entry name" value="DUF4230"/>
</dbReference>
<reference evidence="1 2" key="1">
    <citation type="submission" date="2016-10" db="EMBL/GenBank/DDBJ databases">
        <authorList>
            <person name="Varghese N."/>
            <person name="Submissions S."/>
        </authorList>
    </citation>
    <scope>NUCLEOTIDE SEQUENCE [LARGE SCALE GENOMIC DNA]</scope>
    <source>
        <strain evidence="1 2">Mar_2010_102</strain>
    </source>
</reference>
<accession>A0A1H1LNW7</accession>
<protein>
    <recommendedName>
        <fullName evidence="3">DUF4230 domain-containing protein</fullName>
    </recommendedName>
</protein>
<sequence length="204" mass="23700">MKNILLSILMVAVVILGFMYWEQKNDERESLEENTALIQEQIRNVGKLVVTEGTFSQVFTYKNSKSFYFDVLSARKKALIVVNADVSVAYDLNKLDIQIDEEGKRVIINDIPEEEISINPNIKYYDVTQDYLNQFEAEDYNKIKARIEKGLREKIENSTLKSNARNRLVSELQKIYILTSSMGWTLEYKDQPISNSENLEKIKL</sequence>
<dbReference type="STRING" id="1250231.SAMN04488552_0916"/>
<proteinExistence type="predicted"/>
<dbReference type="AlphaFoldDB" id="A0A1H1LNW7"/>
<evidence type="ECO:0008006" key="3">
    <source>
        <dbReference type="Google" id="ProtNLM"/>
    </source>
</evidence>
<keyword evidence="2" id="KW-1185">Reference proteome</keyword>
<organism evidence="1 2">
    <name type="scientific">Christiangramia echinicola</name>
    <dbReference type="NCBI Taxonomy" id="279359"/>
    <lineage>
        <taxon>Bacteria</taxon>
        <taxon>Pseudomonadati</taxon>
        <taxon>Bacteroidota</taxon>
        <taxon>Flavobacteriia</taxon>
        <taxon>Flavobacteriales</taxon>
        <taxon>Flavobacteriaceae</taxon>
        <taxon>Christiangramia</taxon>
    </lineage>
</organism>
<dbReference type="Proteomes" id="UP000198858">
    <property type="component" value="Chromosome I"/>
</dbReference>
<dbReference type="Pfam" id="PF14014">
    <property type="entry name" value="DUF4230"/>
    <property type="match status" value="1"/>
</dbReference>
<name>A0A1H1LNW7_9FLAO</name>